<gene>
    <name evidence="2" type="ORF">ACFFX0_17880</name>
</gene>
<feature type="transmembrane region" description="Helical" evidence="1">
    <location>
        <begin position="462"/>
        <end position="483"/>
    </location>
</feature>
<dbReference type="PANTHER" id="PTHR38442">
    <property type="entry name" value="INNER MEMBRANE PROTEIN-RELATED"/>
    <property type="match status" value="1"/>
</dbReference>
<evidence type="ECO:0000313" key="3">
    <source>
        <dbReference type="Proteomes" id="UP001589575"/>
    </source>
</evidence>
<organism evidence="2 3">
    <name type="scientific">Citricoccus parietis</name>
    <dbReference type="NCBI Taxonomy" id="592307"/>
    <lineage>
        <taxon>Bacteria</taxon>
        <taxon>Bacillati</taxon>
        <taxon>Actinomycetota</taxon>
        <taxon>Actinomycetes</taxon>
        <taxon>Micrococcales</taxon>
        <taxon>Micrococcaceae</taxon>
        <taxon>Citricoccus</taxon>
    </lineage>
</organism>
<evidence type="ECO:0000313" key="2">
    <source>
        <dbReference type="EMBL" id="MFB9072970.1"/>
    </source>
</evidence>
<dbReference type="PANTHER" id="PTHR38442:SF1">
    <property type="entry name" value="INNER MEMBRANE PROTEIN"/>
    <property type="match status" value="1"/>
</dbReference>
<feature type="transmembrane region" description="Helical" evidence="1">
    <location>
        <begin position="86"/>
        <end position="105"/>
    </location>
</feature>
<reference evidence="2 3" key="1">
    <citation type="submission" date="2024-09" db="EMBL/GenBank/DDBJ databases">
        <authorList>
            <person name="Sun Q."/>
            <person name="Mori K."/>
        </authorList>
    </citation>
    <scope>NUCLEOTIDE SEQUENCE [LARGE SCALE GENOMIC DNA]</scope>
    <source>
        <strain evidence="2 3">CCM 7609</strain>
    </source>
</reference>
<keyword evidence="3" id="KW-1185">Reference proteome</keyword>
<evidence type="ECO:0000256" key="1">
    <source>
        <dbReference type="SAM" id="Phobius"/>
    </source>
</evidence>
<dbReference type="Pfam" id="PF04286">
    <property type="entry name" value="DUF445"/>
    <property type="match status" value="1"/>
</dbReference>
<keyword evidence="1" id="KW-1133">Transmembrane helix</keyword>
<keyword evidence="1" id="KW-0472">Membrane</keyword>
<protein>
    <submittedName>
        <fullName evidence="2">DUF445 domain-containing protein</fullName>
    </submittedName>
</protein>
<keyword evidence="1" id="KW-0812">Transmembrane</keyword>
<sequence length="484" mass="53288">MGDHQRSSQRPVPVIVGRVRGGAGARGVGHALRLRGLPRGNRRRQATGWLTCADTLIPAGGPMENQMPDAGPSEAQRASALRRMKAVATGVLVLLAVVFVVSFALQDDYPWLRYVRAAAEGGMVGALADWFAVTALFRHPMGLKIPHTAIIPRKKDTIGESLGAFVQENFLDGEVAREKLAGLKLAGRAGAWLRQRPHAERVAAEVSASAERILDAMDDVLVRDLVANLAQKHMIEPDWAPTLSEVLGKVTAERHHDQVVDLVVSRTGDWVTRHPEFFLNSVRQRSPQWVPGVVDQLLAERIHAEALKYLAAVREDPDHELRRSVDDWLADLVTDLHRDPATRAKVEQAKRELFNDPRMREWAERAWATTKSALLAQLRDPGSDLHLALVAALQDLGVRLEEDPALADRVDGWASDGAQHLARRYGPELVGVFGETIQRWDGRQASRTIELYLGRDLQFIRINGSIVGALAGLAIYTVATLAFG</sequence>
<accession>A0ABV5G238</accession>
<feature type="transmembrane region" description="Helical" evidence="1">
    <location>
        <begin position="117"/>
        <end position="137"/>
    </location>
</feature>
<dbReference type="InterPro" id="IPR007383">
    <property type="entry name" value="DUF445"/>
</dbReference>
<dbReference type="Proteomes" id="UP001589575">
    <property type="component" value="Unassembled WGS sequence"/>
</dbReference>
<proteinExistence type="predicted"/>
<comment type="caution">
    <text evidence="2">The sequence shown here is derived from an EMBL/GenBank/DDBJ whole genome shotgun (WGS) entry which is preliminary data.</text>
</comment>
<name>A0ABV5G238_9MICC</name>
<dbReference type="EMBL" id="JBHMFI010000001">
    <property type="protein sequence ID" value="MFB9072970.1"/>
    <property type="molecule type" value="Genomic_DNA"/>
</dbReference>